<dbReference type="GO" id="GO:0022857">
    <property type="term" value="F:transmembrane transporter activity"/>
    <property type="evidence" value="ECO:0007669"/>
    <property type="project" value="InterPro"/>
</dbReference>
<dbReference type="InterPro" id="IPR037294">
    <property type="entry name" value="ABC_BtuC-like"/>
</dbReference>
<dbReference type="EMBL" id="JASOOY020000009">
    <property type="protein sequence ID" value="MEO3716448.1"/>
    <property type="molecule type" value="Genomic_DNA"/>
</dbReference>
<evidence type="ECO:0000313" key="10">
    <source>
        <dbReference type="Proteomes" id="UP001223646"/>
    </source>
</evidence>
<evidence type="ECO:0000256" key="1">
    <source>
        <dbReference type="ARBA" id="ARBA00004651"/>
    </source>
</evidence>
<comment type="similarity">
    <text evidence="2">Belongs to the binding-protein-dependent transport system permease family. FecCD subfamily.</text>
</comment>
<keyword evidence="7 8" id="KW-0472">Membrane</keyword>
<evidence type="ECO:0000313" key="9">
    <source>
        <dbReference type="EMBL" id="MEO3716448.1"/>
    </source>
</evidence>
<organism evidence="9 10">
    <name type="scientific">Corynebacterium amycolatum</name>
    <dbReference type="NCBI Taxonomy" id="43765"/>
    <lineage>
        <taxon>Bacteria</taxon>
        <taxon>Bacillati</taxon>
        <taxon>Actinomycetota</taxon>
        <taxon>Actinomycetes</taxon>
        <taxon>Mycobacteriales</taxon>
        <taxon>Corynebacteriaceae</taxon>
        <taxon>Corynebacterium</taxon>
    </lineage>
</organism>
<evidence type="ECO:0000256" key="8">
    <source>
        <dbReference type="SAM" id="Phobius"/>
    </source>
</evidence>
<dbReference type="FunFam" id="1.10.3470.10:FF:000001">
    <property type="entry name" value="Vitamin B12 ABC transporter permease BtuC"/>
    <property type="match status" value="1"/>
</dbReference>
<evidence type="ECO:0000256" key="6">
    <source>
        <dbReference type="ARBA" id="ARBA00022989"/>
    </source>
</evidence>
<keyword evidence="4" id="KW-1003">Cell membrane</keyword>
<feature type="transmembrane region" description="Helical" evidence="8">
    <location>
        <begin position="276"/>
        <end position="299"/>
    </location>
</feature>
<reference evidence="9" key="1">
    <citation type="submission" date="2023-05" db="EMBL/GenBank/DDBJ databases">
        <authorList>
            <person name="Du J."/>
        </authorList>
    </citation>
    <scope>NUCLEOTIDE SEQUENCE</scope>
    <source>
        <strain evidence="9">UMB1064</strain>
    </source>
</reference>
<dbReference type="GO" id="GO:0033214">
    <property type="term" value="P:siderophore-iron import into cell"/>
    <property type="evidence" value="ECO:0007669"/>
    <property type="project" value="TreeGrafter"/>
</dbReference>
<keyword evidence="6 8" id="KW-1133">Transmembrane helix</keyword>
<feature type="transmembrane region" description="Helical" evidence="8">
    <location>
        <begin position="187"/>
        <end position="208"/>
    </location>
</feature>
<reference evidence="9" key="2">
    <citation type="submission" date="2024-05" db="EMBL/GenBank/DDBJ databases">
        <authorList>
            <person name="Wolfe A."/>
        </authorList>
    </citation>
    <scope>NUCLEOTIDE SEQUENCE</scope>
    <source>
        <strain evidence="9">UMB1064</strain>
    </source>
</reference>
<dbReference type="AlphaFoldDB" id="A0AAW9STP0"/>
<gene>
    <name evidence="9" type="ORF">QP460_002420</name>
</gene>
<dbReference type="PANTHER" id="PTHR30472">
    <property type="entry name" value="FERRIC ENTEROBACTIN TRANSPORT SYSTEM PERMEASE PROTEIN"/>
    <property type="match status" value="1"/>
</dbReference>
<feature type="transmembrane region" description="Helical" evidence="8">
    <location>
        <begin position="91"/>
        <end position="111"/>
    </location>
</feature>
<evidence type="ECO:0000256" key="3">
    <source>
        <dbReference type="ARBA" id="ARBA00022448"/>
    </source>
</evidence>
<keyword evidence="5 8" id="KW-0812">Transmembrane</keyword>
<name>A0AAW9STP0_CORAY</name>
<comment type="caution">
    <text evidence="9">The sequence shown here is derived from an EMBL/GenBank/DDBJ whole genome shotgun (WGS) entry which is preliminary data.</text>
</comment>
<evidence type="ECO:0000256" key="4">
    <source>
        <dbReference type="ARBA" id="ARBA00022475"/>
    </source>
</evidence>
<dbReference type="GO" id="GO:0005886">
    <property type="term" value="C:plasma membrane"/>
    <property type="evidence" value="ECO:0007669"/>
    <property type="project" value="UniProtKB-SubCell"/>
</dbReference>
<dbReference type="PANTHER" id="PTHR30472:SF25">
    <property type="entry name" value="ABC TRANSPORTER PERMEASE PROTEIN MJ0876-RELATED"/>
    <property type="match status" value="1"/>
</dbReference>
<protein>
    <submittedName>
        <fullName evidence="9">Iron ABC transporter permease</fullName>
    </submittedName>
</protein>
<keyword evidence="3" id="KW-0813">Transport</keyword>
<evidence type="ECO:0000256" key="7">
    <source>
        <dbReference type="ARBA" id="ARBA00023136"/>
    </source>
</evidence>
<dbReference type="Pfam" id="PF01032">
    <property type="entry name" value="FecCD"/>
    <property type="match status" value="1"/>
</dbReference>
<dbReference type="InterPro" id="IPR000522">
    <property type="entry name" value="ABC_transptr_permease_BtuC"/>
</dbReference>
<dbReference type="Gene3D" id="1.10.3470.10">
    <property type="entry name" value="ABC transporter involved in vitamin B12 uptake, BtuC"/>
    <property type="match status" value="1"/>
</dbReference>
<sequence length="333" mass="33653">MPIALASIALAATLVVGVFTGAAPLPIAGVFHALSGGLIGGNEAALTARQSAMLFNVRLPRVVMAALVGAALATAGAAYQAVFRNPLADPYLLGISSGASLAVTIAILFGVASAAIPLMGFLGGVLAVAVTYIAGTSLGDRSSPVTVILAGVAVAAFANAMQQFLLQRNEESLRQVYGWTLGQLGTATWKSVLTVALPIALGVCVIVASSRSLDVLSVGDSEAASLGLNVKLVRVVMVCAATLITAAAVSMSGLIGFVGIIVPHTLRLLVGPGHRLLLPLAVLVGAMFLQLADIVGRTVLAPAEVPVGVVTAAIGGPFFLYLLRRYGKSKGHS</sequence>
<evidence type="ECO:0000256" key="5">
    <source>
        <dbReference type="ARBA" id="ARBA00022692"/>
    </source>
</evidence>
<dbReference type="SUPFAM" id="SSF81345">
    <property type="entry name" value="ABC transporter involved in vitamin B12 uptake, BtuC"/>
    <property type="match status" value="1"/>
</dbReference>
<feature type="transmembrane region" description="Helical" evidence="8">
    <location>
        <begin position="59"/>
        <end position="79"/>
    </location>
</feature>
<feature type="transmembrane region" description="Helical" evidence="8">
    <location>
        <begin position="235"/>
        <end position="264"/>
    </location>
</feature>
<comment type="subcellular location">
    <subcellularLocation>
        <location evidence="1">Cell membrane</location>
        <topology evidence="1">Multi-pass membrane protein</topology>
    </subcellularLocation>
</comment>
<feature type="transmembrane region" description="Helical" evidence="8">
    <location>
        <begin position="305"/>
        <end position="323"/>
    </location>
</feature>
<dbReference type="RefSeq" id="WP_246821892.1">
    <property type="nucleotide sequence ID" value="NZ_JAFJMB010000009.1"/>
</dbReference>
<evidence type="ECO:0000256" key="2">
    <source>
        <dbReference type="ARBA" id="ARBA00007935"/>
    </source>
</evidence>
<dbReference type="Proteomes" id="UP001223646">
    <property type="component" value="Unassembled WGS sequence"/>
</dbReference>
<dbReference type="CDD" id="cd06550">
    <property type="entry name" value="TM_ABC_iron-siderophores_like"/>
    <property type="match status" value="1"/>
</dbReference>
<proteinExistence type="inferred from homology"/>
<accession>A0AAW9STP0</accession>
<feature type="transmembrane region" description="Helical" evidence="8">
    <location>
        <begin position="147"/>
        <end position="166"/>
    </location>
</feature>
<feature type="transmembrane region" description="Helical" evidence="8">
    <location>
        <begin position="118"/>
        <end position="135"/>
    </location>
</feature>